<feature type="region of interest" description="Disordered" evidence="1">
    <location>
        <begin position="1"/>
        <end position="20"/>
    </location>
</feature>
<proteinExistence type="predicted"/>
<reference evidence="3 4" key="1">
    <citation type="journal article" date="2019" name="Int. J. Syst. Evol. Microbiol.">
        <title>The Global Catalogue of Microorganisms (GCM) 10K type strain sequencing project: providing services to taxonomists for standard genome sequencing and annotation.</title>
        <authorList>
            <consortium name="The Broad Institute Genomics Platform"/>
            <consortium name="The Broad Institute Genome Sequencing Center for Infectious Disease"/>
            <person name="Wu L."/>
            <person name="Ma J."/>
        </authorList>
    </citation>
    <scope>NUCLEOTIDE SEQUENCE [LARGE SCALE GENOMIC DNA]</scope>
    <source>
        <strain evidence="3 4">JCM 13581</strain>
    </source>
</reference>
<feature type="transmembrane region" description="Helical" evidence="2">
    <location>
        <begin position="51"/>
        <end position="72"/>
    </location>
</feature>
<organism evidence="3 4">
    <name type="scientific">Streptomyces sodiiphilus</name>
    <dbReference type="NCBI Taxonomy" id="226217"/>
    <lineage>
        <taxon>Bacteria</taxon>
        <taxon>Bacillati</taxon>
        <taxon>Actinomycetota</taxon>
        <taxon>Actinomycetes</taxon>
        <taxon>Kitasatosporales</taxon>
        <taxon>Streptomycetaceae</taxon>
        <taxon>Streptomyces</taxon>
    </lineage>
</organism>
<protein>
    <submittedName>
        <fullName evidence="3">Uncharacterized protein</fullName>
    </submittedName>
</protein>
<feature type="transmembrane region" description="Helical" evidence="2">
    <location>
        <begin position="27"/>
        <end position="45"/>
    </location>
</feature>
<sequence length="86" mass="9600">MASRAASPAVAGRPYPGGMNARRRRPLFFALMAVCLTLFISSWAFVRLWSVPVAVAMAVLAMLTLMAARFTANARDNEESWWNRRP</sequence>
<keyword evidence="2" id="KW-1133">Transmembrane helix</keyword>
<keyword evidence="4" id="KW-1185">Reference proteome</keyword>
<dbReference type="EMBL" id="BAAAMJ010000018">
    <property type="protein sequence ID" value="GAA1910810.1"/>
    <property type="molecule type" value="Genomic_DNA"/>
</dbReference>
<comment type="caution">
    <text evidence="3">The sequence shown here is derived from an EMBL/GenBank/DDBJ whole genome shotgun (WGS) entry which is preliminary data.</text>
</comment>
<evidence type="ECO:0000313" key="4">
    <source>
        <dbReference type="Proteomes" id="UP001501303"/>
    </source>
</evidence>
<keyword evidence="2" id="KW-0472">Membrane</keyword>
<keyword evidence="2" id="KW-0812">Transmembrane</keyword>
<dbReference type="Proteomes" id="UP001501303">
    <property type="component" value="Unassembled WGS sequence"/>
</dbReference>
<evidence type="ECO:0000256" key="1">
    <source>
        <dbReference type="SAM" id="MobiDB-lite"/>
    </source>
</evidence>
<name>A0ABN2P3G5_9ACTN</name>
<evidence type="ECO:0000313" key="3">
    <source>
        <dbReference type="EMBL" id="GAA1910810.1"/>
    </source>
</evidence>
<evidence type="ECO:0000256" key="2">
    <source>
        <dbReference type="SAM" id="Phobius"/>
    </source>
</evidence>
<gene>
    <name evidence="3" type="ORF">GCM10009716_20770</name>
</gene>
<accession>A0ABN2P3G5</accession>